<feature type="transmembrane region" description="Helical" evidence="1">
    <location>
        <begin position="93"/>
        <end position="111"/>
    </location>
</feature>
<dbReference type="Proteomes" id="UP000823935">
    <property type="component" value="Unassembled WGS sequence"/>
</dbReference>
<feature type="transmembrane region" description="Helical" evidence="1">
    <location>
        <begin position="222"/>
        <end position="243"/>
    </location>
</feature>
<dbReference type="PANTHER" id="PTHR37308:SF1">
    <property type="entry name" value="POLYPRENYL-PHOSPHATE TRANSPORTER"/>
    <property type="match status" value="1"/>
</dbReference>
<feature type="transmembrane region" description="Helical" evidence="1">
    <location>
        <begin position="66"/>
        <end position="87"/>
    </location>
</feature>
<feature type="transmembrane region" description="Helical" evidence="1">
    <location>
        <begin position="18"/>
        <end position="45"/>
    </location>
</feature>
<dbReference type="AlphaFoldDB" id="A0A9D1ERT0"/>
<feature type="transmembrane region" description="Helical" evidence="1">
    <location>
        <begin position="154"/>
        <end position="183"/>
    </location>
</feature>
<evidence type="ECO:0000313" key="3">
    <source>
        <dbReference type="Proteomes" id="UP000823935"/>
    </source>
</evidence>
<keyword evidence="1" id="KW-1133">Transmembrane helix</keyword>
<protein>
    <submittedName>
        <fullName evidence="2">DUF368 domain-containing protein</fullName>
    </submittedName>
</protein>
<feature type="transmembrane region" description="Helical" evidence="1">
    <location>
        <begin position="123"/>
        <end position="148"/>
    </location>
</feature>
<feature type="transmembrane region" description="Helical" evidence="1">
    <location>
        <begin position="195"/>
        <end position="216"/>
    </location>
</feature>
<proteinExistence type="predicted"/>
<sequence>MSKKQTGNPSIFRLILQIFQGALIGLGAVLPGISGGVLCVVFGIYKPIMELLSNPFKNFKTHVPRLIPVIIGAAIGFLGIANLLAFFLEKYPDTSVCLFVGLIVGMLPSLFREAGEKGRSTGSFVSMIIAMAVIFLLLGGLNAASVVITPNFAWYLFCGFCLALSVIAPGMSFSTLLMPLGLYTPFVDGIGHLDFGVLIPGGIGALITVICLAKAVNALFDHYYSIAFHAIIGIVIAATVMIIPFDSFTVSVGQCVTNLVFIVIGIAAALILDYFNQKVPVED</sequence>
<dbReference type="InterPro" id="IPR007163">
    <property type="entry name" value="VCA0040-like"/>
</dbReference>
<evidence type="ECO:0000313" key="2">
    <source>
        <dbReference type="EMBL" id="HIS30810.1"/>
    </source>
</evidence>
<reference evidence="2" key="1">
    <citation type="submission" date="2020-10" db="EMBL/GenBank/DDBJ databases">
        <authorList>
            <person name="Gilroy R."/>
        </authorList>
    </citation>
    <scope>NUCLEOTIDE SEQUENCE</scope>
    <source>
        <strain evidence="2">CHK190-19873</strain>
    </source>
</reference>
<comment type="caution">
    <text evidence="2">The sequence shown here is derived from an EMBL/GenBank/DDBJ whole genome shotgun (WGS) entry which is preliminary data.</text>
</comment>
<dbReference type="PANTHER" id="PTHR37308">
    <property type="entry name" value="INTEGRAL MEMBRANE PROTEIN"/>
    <property type="match status" value="1"/>
</dbReference>
<accession>A0A9D1ERT0</accession>
<dbReference type="EMBL" id="DVIQ01000023">
    <property type="protein sequence ID" value="HIS30810.1"/>
    <property type="molecule type" value="Genomic_DNA"/>
</dbReference>
<gene>
    <name evidence="2" type="ORF">IAB44_04555</name>
</gene>
<feature type="transmembrane region" description="Helical" evidence="1">
    <location>
        <begin position="255"/>
        <end position="275"/>
    </location>
</feature>
<organism evidence="2 3">
    <name type="scientific">Candidatus Limivivens intestinipullorum</name>
    <dbReference type="NCBI Taxonomy" id="2840858"/>
    <lineage>
        <taxon>Bacteria</taxon>
        <taxon>Bacillati</taxon>
        <taxon>Bacillota</taxon>
        <taxon>Clostridia</taxon>
        <taxon>Lachnospirales</taxon>
        <taxon>Lachnospiraceae</taxon>
        <taxon>Lachnospiraceae incertae sedis</taxon>
        <taxon>Candidatus Limivivens</taxon>
    </lineage>
</organism>
<dbReference type="Pfam" id="PF04018">
    <property type="entry name" value="VCA0040-like"/>
    <property type="match status" value="1"/>
</dbReference>
<keyword evidence="1" id="KW-0812">Transmembrane</keyword>
<keyword evidence="1" id="KW-0472">Membrane</keyword>
<name>A0A9D1ERT0_9FIRM</name>
<evidence type="ECO:0000256" key="1">
    <source>
        <dbReference type="SAM" id="Phobius"/>
    </source>
</evidence>
<reference evidence="2" key="2">
    <citation type="journal article" date="2021" name="PeerJ">
        <title>Extensive microbial diversity within the chicken gut microbiome revealed by metagenomics and culture.</title>
        <authorList>
            <person name="Gilroy R."/>
            <person name="Ravi A."/>
            <person name="Getino M."/>
            <person name="Pursley I."/>
            <person name="Horton D.L."/>
            <person name="Alikhan N.F."/>
            <person name="Baker D."/>
            <person name="Gharbi K."/>
            <person name="Hall N."/>
            <person name="Watson M."/>
            <person name="Adriaenssens E.M."/>
            <person name="Foster-Nyarko E."/>
            <person name="Jarju S."/>
            <person name="Secka A."/>
            <person name="Antonio M."/>
            <person name="Oren A."/>
            <person name="Chaudhuri R.R."/>
            <person name="La Ragione R."/>
            <person name="Hildebrand F."/>
            <person name="Pallen M.J."/>
        </authorList>
    </citation>
    <scope>NUCLEOTIDE SEQUENCE</scope>
    <source>
        <strain evidence="2">CHK190-19873</strain>
    </source>
</reference>